<dbReference type="PANTHER" id="PTHR30290:SF38">
    <property type="entry name" value="D,D-DIPEPTIDE-BINDING PERIPLASMIC PROTEIN DDPA-RELATED"/>
    <property type="match status" value="1"/>
</dbReference>
<feature type="domain" description="Solute-binding protein family 5" evidence="5">
    <location>
        <begin position="68"/>
        <end position="447"/>
    </location>
</feature>
<dbReference type="Proteomes" id="UP000196655">
    <property type="component" value="Unassembled WGS sequence"/>
</dbReference>
<dbReference type="Gene3D" id="3.40.190.10">
    <property type="entry name" value="Periplasmic binding protein-like II"/>
    <property type="match status" value="1"/>
</dbReference>
<comment type="caution">
    <text evidence="6">The sequence shown here is derived from an EMBL/GenBank/DDBJ whole genome shotgun (WGS) entry which is preliminary data.</text>
</comment>
<keyword evidence="7" id="KW-1185">Reference proteome</keyword>
<evidence type="ECO:0000313" key="7">
    <source>
        <dbReference type="Proteomes" id="UP000196655"/>
    </source>
</evidence>
<dbReference type="GO" id="GO:0030288">
    <property type="term" value="C:outer membrane-bounded periplasmic space"/>
    <property type="evidence" value="ECO:0007669"/>
    <property type="project" value="TreeGrafter"/>
</dbReference>
<gene>
    <name evidence="6" type="ORF">BWR60_29790</name>
</gene>
<dbReference type="CDD" id="cd08493">
    <property type="entry name" value="PBP2_DppA_like"/>
    <property type="match status" value="1"/>
</dbReference>
<dbReference type="FunFam" id="3.90.76.10:FF:000002">
    <property type="entry name" value="Dipeptide ABC transporter, substrate-binding protein"/>
    <property type="match status" value="1"/>
</dbReference>
<dbReference type="RefSeq" id="WP_088155871.1">
    <property type="nucleotide sequence ID" value="NZ_NHON01000091.1"/>
</dbReference>
<evidence type="ECO:0000256" key="1">
    <source>
        <dbReference type="ARBA" id="ARBA00004418"/>
    </source>
</evidence>
<dbReference type="PIRSF" id="PIRSF002741">
    <property type="entry name" value="MppA"/>
    <property type="match status" value="1"/>
</dbReference>
<accession>A0A211ZCB5</accession>
<evidence type="ECO:0000259" key="5">
    <source>
        <dbReference type="Pfam" id="PF00496"/>
    </source>
</evidence>
<reference evidence="7" key="1">
    <citation type="submission" date="2017-05" db="EMBL/GenBank/DDBJ databases">
        <authorList>
            <person name="Macchi M."/>
            <person name="Festa S."/>
            <person name="Coppotelli B.M."/>
            <person name="Morelli I.S."/>
        </authorList>
    </citation>
    <scope>NUCLEOTIDE SEQUENCE [LARGE SCALE GENOMIC DNA]</scope>
    <source>
        <strain evidence="7">I</strain>
    </source>
</reference>
<dbReference type="AlphaFoldDB" id="A0A211ZCB5"/>
<organism evidence="6 7">
    <name type="scientific">Inquilinus limosus</name>
    <dbReference type="NCBI Taxonomy" id="171674"/>
    <lineage>
        <taxon>Bacteria</taxon>
        <taxon>Pseudomonadati</taxon>
        <taxon>Pseudomonadota</taxon>
        <taxon>Alphaproteobacteria</taxon>
        <taxon>Rhodospirillales</taxon>
        <taxon>Rhodospirillaceae</taxon>
        <taxon>Inquilinus</taxon>
    </lineage>
</organism>
<dbReference type="SUPFAM" id="SSF53850">
    <property type="entry name" value="Periplasmic binding protein-like II"/>
    <property type="match status" value="1"/>
</dbReference>
<dbReference type="InterPro" id="IPR023765">
    <property type="entry name" value="SBP_5_CS"/>
</dbReference>
<name>A0A211ZCB5_9PROT</name>
<dbReference type="Pfam" id="PF00496">
    <property type="entry name" value="SBP_bac_5"/>
    <property type="match status" value="1"/>
</dbReference>
<comment type="similarity">
    <text evidence="2">Belongs to the bacterial solute-binding protein 5 family.</text>
</comment>
<dbReference type="OrthoDB" id="9803988at2"/>
<dbReference type="FunFam" id="3.40.190.10:FF:000036">
    <property type="entry name" value="Dipeptide ABC transporter, substrate-binding protein"/>
    <property type="match status" value="1"/>
</dbReference>
<dbReference type="GO" id="GO:0042938">
    <property type="term" value="P:dipeptide transport"/>
    <property type="evidence" value="ECO:0007669"/>
    <property type="project" value="TreeGrafter"/>
</dbReference>
<dbReference type="InterPro" id="IPR030678">
    <property type="entry name" value="Peptide/Ni-bd"/>
</dbReference>
<dbReference type="GO" id="GO:0043190">
    <property type="term" value="C:ATP-binding cassette (ABC) transporter complex"/>
    <property type="evidence" value="ECO:0007669"/>
    <property type="project" value="InterPro"/>
</dbReference>
<dbReference type="Gene3D" id="3.10.105.10">
    <property type="entry name" value="Dipeptide-binding Protein, Domain 3"/>
    <property type="match status" value="1"/>
</dbReference>
<dbReference type="InterPro" id="IPR000914">
    <property type="entry name" value="SBP_5_dom"/>
</dbReference>
<dbReference type="FunFam" id="3.10.105.10:FF:000002">
    <property type="entry name" value="Dipeptide ABC transporter, substrate-binding protein"/>
    <property type="match status" value="1"/>
</dbReference>
<dbReference type="PANTHER" id="PTHR30290">
    <property type="entry name" value="PERIPLASMIC BINDING COMPONENT OF ABC TRANSPORTER"/>
    <property type="match status" value="1"/>
</dbReference>
<dbReference type="InterPro" id="IPR039424">
    <property type="entry name" value="SBP_5"/>
</dbReference>
<keyword evidence="3 4" id="KW-0732">Signal</keyword>
<feature type="chain" id="PRO_5012916715" evidence="4">
    <location>
        <begin position="25"/>
        <end position="532"/>
    </location>
</feature>
<sequence>MSRFLSATAMALALAAGMAASAEAKTLVYCSEGSPENFNPQINTTGTSFDASLPAYDGLVAFKQGTTEVAPALAESWDVSDDGTVYTFHLRKDVKWQSNDNFTPTRDFNADDVLFSFNRMWKEDSPYHKVSGGSYDYFGDMGMPALLKSIDKVDDTTVKFTLNSPNAPFIANMAMNFASILSAEYADALQKAGKPEQIDQVPIGTGPFQFVQYQPDALIRYKAFDQYWGGKQKIDNLVFVITPDAAVRYAKLQAGECHVMAYPNPADIPAMKADAALTVLQKPGLNVGYVAINVQKKPYDDVRVRQAVNMAVNKQAIIDAVYQGTGQVAKNPIPPTMWSYDDSIKDYPYDPEAAKKLLAEAGYPNGFETDLWAMPVQRPYNPNAQRIAELMQNDFAKVGIKAKVVSYEWGEYRKRAQEGEHQLEQIGWSGDNGDPDNFLNNLLGCDAARVGGSNTSKWCNKEFNDLILKAQSISDQAERTKLYQQAQVIFHDQAPWIPIAHSVVTEVTAKAVSGYQISAVGLHDFRGVDIAE</sequence>
<feature type="signal peptide" evidence="4">
    <location>
        <begin position="1"/>
        <end position="24"/>
    </location>
</feature>
<dbReference type="Gene3D" id="3.90.76.10">
    <property type="entry name" value="Dipeptide-binding Protein, Domain 1"/>
    <property type="match status" value="1"/>
</dbReference>
<evidence type="ECO:0000313" key="6">
    <source>
        <dbReference type="EMBL" id="OWJ62757.1"/>
    </source>
</evidence>
<dbReference type="GO" id="GO:1904680">
    <property type="term" value="F:peptide transmembrane transporter activity"/>
    <property type="evidence" value="ECO:0007669"/>
    <property type="project" value="TreeGrafter"/>
</dbReference>
<evidence type="ECO:0000256" key="4">
    <source>
        <dbReference type="SAM" id="SignalP"/>
    </source>
</evidence>
<proteinExistence type="inferred from homology"/>
<dbReference type="STRING" id="1122125.GCA_000423185_00814"/>
<protein>
    <submittedName>
        <fullName evidence="6">ABC transporter substrate-binding protein</fullName>
    </submittedName>
</protein>
<comment type="subcellular location">
    <subcellularLocation>
        <location evidence="1">Periplasm</location>
    </subcellularLocation>
</comment>
<evidence type="ECO:0000256" key="3">
    <source>
        <dbReference type="ARBA" id="ARBA00022729"/>
    </source>
</evidence>
<evidence type="ECO:0000256" key="2">
    <source>
        <dbReference type="ARBA" id="ARBA00005695"/>
    </source>
</evidence>
<dbReference type="EMBL" id="NHON01000091">
    <property type="protein sequence ID" value="OWJ62757.1"/>
    <property type="molecule type" value="Genomic_DNA"/>
</dbReference>
<dbReference type="PROSITE" id="PS01040">
    <property type="entry name" value="SBP_BACTERIAL_5"/>
    <property type="match status" value="1"/>
</dbReference>